<organism evidence="3">
    <name type="scientific">Desulfobacca acetoxidans</name>
    <dbReference type="NCBI Taxonomy" id="60893"/>
    <lineage>
        <taxon>Bacteria</taxon>
        <taxon>Pseudomonadati</taxon>
        <taxon>Thermodesulfobacteriota</taxon>
        <taxon>Desulfobaccia</taxon>
        <taxon>Desulfobaccales</taxon>
        <taxon>Desulfobaccaceae</taxon>
        <taxon>Desulfobacca</taxon>
    </lineage>
</organism>
<keyword evidence="1" id="KW-1133">Transmembrane helix</keyword>
<comment type="caution">
    <text evidence="3">The sequence shown here is derived from an EMBL/GenBank/DDBJ whole genome shotgun (WGS) entry which is preliminary data.</text>
</comment>
<sequence length="237" mass="25416">MRKVLMRLRAITFLALMAAGLLFTPAPADSITLGFYNITPNDGTGINAAISRAQLFVEVFSYDRYFGLAEHQVAFHFFNTGPAPSVITDIYFDTGILSEIAWIHNGPGVAFSPGAQPAKLPWGNYLTPGFQSDKKLSADSDASVIRNGVSPGEYVDIIVNLKPGKTYGDVLKALALTDLSLDNRLRLGIHVQGFAAGSSESLVNYPHTVPVPGSLLLLGTGVAGLLLATGRRRARRK</sequence>
<dbReference type="EMBL" id="DSXI01000445">
    <property type="protein sequence ID" value="HGS05586.1"/>
    <property type="molecule type" value="Genomic_DNA"/>
</dbReference>
<accession>A0A7V4G964</accession>
<keyword evidence="1" id="KW-0812">Transmembrane</keyword>
<proteinExistence type="predicted"/>
<evidence type="ECO:0000313" key="3">
    <source>
        <dbReference type="EMBL" id="HGS05586.1"/>
    </source>
</evidence>
<keyword evidence="2" id="KW-0732">Signal</keyword>
<gene>
    <name evidence="3" type="ORF">ENT08_07605</name>
</gene>
<protein>
    <submittedName>
        <fullName evidence="3">PEP-CTERM sorting domain-containing protein</fullName>
    </submittedName>
</protein>
<reference evidence="3" key="1">
    <citation type="journal article" date="2020" name="mSystems">
        <title>Genome- and Community-Level Interaction Insights into Carbon Utilization and Element Cycling Functions of Hydrothermarchaeota in Hydrothermal Sediment.</title>
        <authorList>
            <person name="Zhou Z."/>
            <person name="Liu Y."/>
            <person name="Xu W."/>
            <person name="Pan J."/>
            <person name="Luo Z.H."/>
            <person name="Li M."/>
        </authorList>
    </citation>
    <scope>NUCLEOTIDE SEQUENCE [LARGE SCALE GENOMIC DNA]</scope>
    <source>
        <strain evidence="3">SpSt-548</strain>
    </source>
</reference>
<evidence type="ECO:0000256" key="2">
    <source>
        <dbReference type="SAM" id="SignalP"/>
    </source>
</evidence>
<dbReference type="AlphaFoldDB" id="A0A7V4G964"/>
<evidence type="ECO:0000256" key="1">
    <source>
        <dbReference type="SAM" id="Phobius"/>
    </source>
</evidence>
<keyword evidence="1" id="KW-0472">Membrane</keyword>
<feature type="chain" id="PRO_5031209552" evidence="2">
    <location>
        <begin position="29"/>
        <end position="237"/>
    </location>
</feature>
<name>A0A7V4G964_9BACT</name>
<feature type="signal peptide" evidence="2">
    <location>
        <begin position="1"/>
        <end position="28"/>
    </location>
</feature>
<feature type="transmembrane region" description="Helical" evidence="1">
    <location>
        <begin position="209"/>
        <end position="228"/>
    </location>
</feature>